<keyword evidence="2" id="KW-0614">Plasmid</keyword>
<proteinExistence type="predicted"/>
<organism evidence="1 3">
    <name type="scientific">Candidatus Chlorohelix allophototropha</name>
    <dbReference type="NCBI Taxonomy" id="3003348"/>
    <lineage>
        <taxon>Bacteria</taxon>
        <taxon>Bacillati</taxon>
        <taxon>Chloroflexota</taxon>
        <taxon>Chloroflexia</taxon>
        <taxon>Candidatus Chloroheliales</taxon>
        <taxon>Candidatus Chloroheliaceae</taxon>
        <taxon>Candidatus Chlorohelix</taxon>
    </lineage>
</organism>
<dbReference type="EMBL" id="CP128402">
    <property type="protein sequence ID" value="WJW70329.1"/>
    <property type="molecule type" value="Genomic_DNA"/>
</dbReference>
<accession>A0A8T7M4K9</accession>
<sequence>MQTAGYSFIAVDKFNHAIVKIKVKMGVTVHKIAKRREAEKTSGYGMENLRVSFELLEKVQLEICVY</sequence>
<reference evidence="1 3" key="1">
    <citation type="submission" date="2020-06" db="EMBL/GenBank/DDBJ databases">
        <title>Anoxygenic phototrophic Chloroflexota member uses a Type I reaction center.</title>
        <authorList>
            <person name="Tsuji J.M."/>
            <person name="Shaw N.A."/>
            <person name="Nagashima S."/>
            <person name="Venkiteswaran J."/>
            <person name="Schiff S.L."/>
            <person name="Hanada S."/>
            <person name="Tank M."/>
            <person name="Neufeld J.D."/>
        </authorList>
    </citation>
    <scope>NUCLEOTIDE SEQUENCE [LARGE SCALE GENOMIC DNA]</scope>
    <source>
        <strain evidence="1">L227-S17</strain>
    </source>
</reference>
<geneLocation type="plasmid" evidence="2 4">
    <name>unnamed2</name>
</geneLocation>
<evidence type="ECO:0000313" key="1">
    <source>
        <dbReference type="EMBL" id="NWJ47017.1"/>
    </source>
</evidence>
<keyword evidence="4" id="KW-1185">Reference proteome</keyword>
<name>A0A8T7M4K9_9CHLR</name>
<dbReference type="EMBL" id="JACATZ010000002">
    <property type="protein sequence ID" value="NWJ47017.1"/>
    <property type="molecule type" value="Genomic_DNA"/>
</dbReference>
<evidence type="ECO:0000313" key="4">
    <source>
        <dbReference type="Proteomes" id="UP001431572"/>
    </source>
</evidence>
<evidence type="ECO:0000313" key="3">
    <source>
        <dbReference type="Proteomes" id="UP000521676"/>
    </source>
</evidence>
<gene>
    <name evidence="1" type="ORF">HXX08_14235</name>
    <name evidence="2" type="ORF">OZ401_005063</name>
</gene>
<dbReference type="RefSeq" id="WP_341472199.1">
    <property type="nucleotide sequence ID" value="NZ_CP128402.1"/>
</dbReference>
<reference evidence="2" key="2">
    <citation type="journal article" date="2024" name="Nature">
        <title>Anoxygenic phototroph of the Chloroflexota uses a type I reaction centre.</title>
        <authorList>
            <person name="Tsuji J.M."/>
            <person name="Shaw N.A."/>
            <person name="Nagashima S."/>
            <person name="Venkiteswaran J.J."/>
            <person name="Schiff S.L."/>
            <person name="Watanabe T."/>
            <person name="Fukui M."/>
            <person name="Hanada S."/>
            <person name="Tank M."/>
            <person name="Neufeld J.D."/>
        </authorList>
    </citation>
    <scope>NUCLEOTIDE SEQUENCE</scope>
    <source>
        <strain evidence="2">L227-S17</strain>
        <plasmid evidence="2 4">unnamed2</plasmid>
    </source>
</reference>
<dbReference type="AlphaFoldDB" id="A0A8T7M4K9"/>
<dbReference type="Proteomes" id="UP000521676">
    <property type="component" value="Unassembled WGS sequence"/>
</dbReference>
<dbReference type="Proteomes" id="UP001431572">
    <property type="component" value="Plasmid unnamed2"/>
</dbReference>
<protein>
    <submittedName>
        <fullName evidence="1">Uncharacterized protein</fullName>
    </submittedName>
</protein>
<evidence type="ECO:0000313" key="2">
    <source>
        <dbReference type="EMBL" id="WJW70329.1"/>
    </source>
</evidence>